<dbReference type="PROSITE" id="PS51257">
    <property type="entry name" value="PROKAR_LIPOPROTEIN"/>
    <property type="match status" value="1"/>
</dbReference>
<keyword evidence="2" id="KW-0732">Signal</keyword>
<feature type="chain" id="PRO_5045917733" evidence="2">
    <location>
        <begin position="27"/>
        <end position="441"/>
    </location>
</feature>
<feature type="domain" description="Peptidase M28" evidence="3">
    <location>
        <begin position="239"/>
        <end position="431"/>
    </location>
</feature>
<dbReference type="Gene3D" id="3.40.630.10">
    <property type="entry name" value="Zn peptidases"/>
    <property type="match status" value="1"/>
</dbReference>
<dbReference type="EMBL" id="JAQNDK010000004">
    <property type="protein sequence ID" value="MDC0682958.1"/>
    <property type="molecule type" value="Genomic_DNA"/>
</dbReference>
<evidence type="ECO:0000256" key="1">
    <source>
        <dbReference type="SAM" id="MobiDB-lite"/>
    </source>
</evidence>
<dbReference type="PANTHER" id="PTHR12147:SF26">
    <property type="entry name" value="PEPTIDASE M28 DOMAIN-CONTAINING PROTEIN"/>
    <property type="match status" value="1"/>
</dbReference>
<protein>
    <submittedName>
        <fullName evidence="4">M28 family peptidase</fullName>
    </submittedName>
</protein>
<feature type="region of interest" description="Disordered" evidence="1">
    <location>
        <begin position="145"/>
        <end position="165"/>
    </location>
</feature>
<dbReference type="PANTHER" id="PTHR12147">
    <property type="entry name" value="METALLOPEPTIDASE M28 FAMILY MEMBER"/>
    <property type="match status" value="1"/>
</dbReference>
<evidence type="ECO:0000313" key="4">
    <source>
        <dbReference type="EMBL" id="MDC0682958.1"/>
    </source>
</evidence>
<accession>A0ABT5CBD8</accession>
<organism evidence="4 5">
    <name type="scientific">Sorangium atrum</name>
    <dbReference type="NCBI Taxonomy" id="2995308"/>
    <lineage>
        <taxon>Bacteria</taxon>
        <taxon>Pseudomonadati</taxon>
        <taxon>Myxococcota</taxon>
        <taxon>Polyangia</taxon>
        <taxon>Polyangiales</taxon>
        <taxon>Polyangiaceae</taxon>
        <taxon>Sorangium</taxon>
    </lineage>
</organism>
<dbReference type="InterPro" id="IPR045175">
    <property type="entry name" value="M28_fam"/>
</dbReference>
<gene>
    <name evidence="4" type="ORF">POL72_34845</name>
</gene>
<feature type="signal peptide" evidence="2">
    <location>
        <begin position="1"/>
        <end position="26"/>
    </location>
</feature>
<dbReference type="Proteomes" id="UP001217485">
    <property type="component" value="Unassembled WGS sequence"/>
</dbReference>
<sequence length="441" mass="47063">MATCLNRSSAVAALCAAFALVSTSCASGDPGEPAAEEIHVSHVGKDTVSTFLNRLATETGQVVVTRASVEDAWQSVTLKKERGSSLYLVEGPLPGAALPGERARVGGIAAVAVPTGRDPHDWLGSPRLHAEPIGEHDVVLSHAPERQGTRAPAGARAPRDGDAAEPPELHIDAAFLEARLKELSGAAPVTVDGRTAVIRERGSEDGRALARRWMRQQYEAIGFTVEEHAYQSGWSQGVNLTADKPGADRSRVLILSAHYDSMSNAGADDDGSGIVSSLAIARALKDAKLSIGLRVVAFDQEEDGLLGSKAYASKLYRDGQMDQVVGVLDLEMTGYDSDDDGHYHVIHCNENTSSDLAALVEKAASHGELGLTRVDACTNRSDHSAFWRYGAPAVAISQNFFGDDGNPCYHQRCDRVDRLNWDYMRRLTEAAGRAAAGILVE</sequence>
<name>A0ABT5CBD8_9BACT</name>
<proteinExistence type="predicted"/>
<dbReference type="RefSeq" id="WP_272101108.1">
    <property type="nucleotide sequence ID" value="NZ_JAQNDK010000004.1"/>
</dbReference>
<evidence type="ECO:0000313" key="5">
    <source>
        <dbReference type="Proteomes" id="UP001217485"/>
    </source>
</evidence>
<comment type="caution">
    <text evidence="4">The sequence shown here is derived from an EMBL/GenBank/DDBJ whole genome shotgun (WGS) entry which is preliminary data.</text>
</comment>
<dbReference type="InterPro" id="IPR007484">
    <property type="entry name" value="Peptidase_M28"/>
</dbReference>
<reference evidence="4 5" key="1">
    <citation type="submission" date="2023-01" db="EMBL/GenBank/DDBJ databases">
        <title>Minimal conservation of predation-associated metabolite biosynthetic gene clusters underscores biosynthetic potential of Myxococcota including descriptions for ten novel species: Archangium lansinium sp. nov., Myxococcus landrumus sp. nov., Nannocystis bai.</title>
        <authorList>
            <person name="Ahearne A."/>
            <person name="Stevens C."/>
            <person name="Dowd S."/>
        </authorList>
    </citation>
    <scope>NUCLEOTIDE SEQUENCE [LARGE SCALE GENOMIC DNA]</scope>
    <source>
        <strain evidence="4 5">WIWO2</strain>
    </source>
</reference>
<dbReference type="SUPFAM" id="SSF53187">
    <property type="entry name" value="Zn-dependent exopeptidases"/>
    <property type="match status" value="1"/>
</dbReference>
<evidence type="ECO:0000259" key="3">
    <source>
        <dbReference type="Pfam" id="PF04389"/>
    </source>
</evidence>
<dbReference type="Pfam" id="PF04389">
    <property type="entry name" value="Peptidase_M28"/>
    <property type="match status" value="1"/>
</dbReference>
<evidence type="ECO:0000256" key="2">
    <source>
        <dbReference type="SAM" id="SignalP"/>
    </source>
</evidence>
<keyword evidence="5" id="KW-1185">Reference proteome</keyword>